<reference evidence="1 2" key="1">
    <citation type="submission" date="2017-11" db="EMBL/GenBank/DDBJ databases">
        <title>Draft genome sequence of environmental isolate Aeromonas cavernicola sp. nov. MDC 2508.</title>
        <authorList>
            <person name="Colston S.M."/>
            <person name="Navarro A."/>
            <person name="Martinez-Murcia A.J."/>
            <person name="Graf J."/>
        </authorList>
    </citation>
    <scope>NUCLEOTIDE SEQUENCE [LARGE SCALE GENOMIC DNA]</scope>
    <source>
        <strain evidence="1 2">MDC 2508</strain>
    </source>
</reference>
<dbReference type="Pfam" id="PF05593">
    <property type="entry name" value="RHS_repeat"/>
    <property type="match status" value="1"/>
</dbReference>
<dbReference type="NCBIfam" id="TIGR01643">
    <property type="entry name" value="YD_repeat_2x"/>
    <property type="match status" value="1"/>
</dbReference>
<evidence type="ECO:0000313" key="2">
    <source>
        <dbReference type="Proteomes" id="UP000235861"/>
    </source>
</evidence>
<accession>A0A2H9U5J3</accession>
<name>A0A2H9U5J3_9GAMM</name>
<comment type="caution">
    <text evidence="1">The sequence shown here is derived from an EMBL/GenBank/DDBJ whole genome shotgun (WGS) entry which is preliminary data.</text>
</comment>
<dbReference type="OrthoDB" id="9815414at2"/>
<dbReference type="RefSeq" id="WP_157798227.1">
    <property type="nucleotide sequence ID" value="NZ_PGGC01000072.1"/>
</dbReference>
<evidence type="ECO:0000313" key="1">
    <source>
        <dbReference type="EMBL" id="PJG59300.1"/>
    </source>
</evidence>
<dbReference type="Proteomes" id="UP000235861">
    <property type="component" value="Unassembled WGS sequence"/>
</dbReference>
<evidence type="ECO:0008006" key="3">
    <source>
        <dbReference type="Google" id="ProtNLM"/>
    </source>
</evidence>
<dbReference type="Gene3D" id="2.180.10.10">
    <property type="entry name" value="RHS repeat-associated core"/>
    <property type="match status" value="1"/>
</dbReference>
<feature type="non-terminal residue" evidence="1">
    <location>
        <position position="1"/>
    </location>
</feature>
<keyword evidence="2" id="KW-1185">Reference proteome</keyword>
<proteinExistence type="predicted"/>
<dbReference type="InterPro" id="IPR006530">
    <property type="entry name" value="YD"/>
</dbReference>
<sequence>LEKSELGEQGGELITRYQRDAMGRLIHKTLPDGQQIAYRYDGHGQLSEVDDGQWPLHFEYDRAGQLIAEHQGWASSYFGYNALGQLAHWQLPDGNQLAYHYRHGALLNKRIFHWLKATRT</sequence>
<gene>
    <name evidence="1" type="ORF">CUC53_07820</name>
</gene>
<dbReference type="AlphaFoldDB" id="A0A2H9U5J3"/>
<organism evidence="1 2">
    <name type="scientific">Aeromonas cavernicola</name>
    <dbReference type="NCBI Taxonomy" id="1006623"/>
    <lineage>
        <taxon>Bacteria</taxon>
        <taxon>Pseudomonadati</taxon>
        <taxon>Pseudomonadota</taxon>
        <taxon>Gammaproteobacteria</taxon>
        <taxon>Aeromonadales</taxon>
        <taxon>Aeromonadaceae</taxon>
        <taxon>Aeromonas</taxon>
    </lineage>
</organism>
<protein>
    <recommendedName>
        <fullName evidence="3">Type IV secretion protein Rhs</fullName>
    </recommendedName>
</protein>
<dbReference type="InterPro" id="IPR031325">
    <property type="entry name" value="RHS_repeat"/>
</dbReference>
<dbReference type="EMBL" id="PGGC01000072">
    <property type="protein sequence ID" value="PJG59300.1"/>
    <property type="molecule type" value="Genomic_DNA"/>
</dbReference>